<organism evidence="2 3">
    <name type="scientific">Phaseolus coccineus</name>
    <name type="common">Scarlet runner bean</name>
    <name type="synonym">Phaseolus multiflorus</name>
    <dbReference type="NCBI Taxonomy" id="3886"/>
    <lineage>
        <taxon>Eukaryota</taxon>
        <taxon>Viridiplantae</taxon>
        <taxon>Streptophyta</taxon>
        <taxon>Embryophyta</taxon>
        <taxon>Tracheophyta</taxon>
        <taxon>Spermatophyta</taxon>
        <taxon>Magnoliopsida</taxon>
        <taxon>eudicotyledons</taxon>
        <taxon>Gunneridae</taxon>
        <taxon>Pentapetalae</taxon>
        <taxon>rosids</taxon>
        <taxon>fabids</taxon>
        <taxon>Fabales</taxon>
        <taxon>Fabaceae</taxon>
        <taxon>Papilionoideae</taxon>
        <taxon>50 kb inversion clade</taxon>
        <taxon>NPAAA clade</taxon>
        <taxon>indigoferoid/millettioid clade</taxon>
        <taxon>Phaseoleae</taxon>
        <taxon>Phaseolus</taxon>
    </lineage>
</organism>
<accession>A0AAN9QT83</accession>
<keyword evidence="1" id="KW-0472">Membrane</keyword>
<protein>
    <submittedName>
        <fullName evidence="2">Uncharacterized protein</fullName>
    </submittedName>
</protein>
<feature type="transmembrane region" description="Helical" evidence="1">
    <location>
        <begin position="20"/>
        <end position="43"/>
    </location>
</feature>
<keyword evidence="3" id="KW-1185">Reference proteome</keyword>
<dbReference type="EMBL" id="JAYMYR010000008">
    <property type="protein sequence ID" value="KAK7345996.1"/>
    <property type="molecule type" value="Genomic_DNA"/>
</dbReference>
<name>A0AAN9QT83_PHACN</name>
<reference evidence="2 3" key="1">
    <citation type="submission" date="2024-01" db="EMBL/GenBank/DDBJ databases">
        <title>The genomes of 5 underutilized Papilionoideae crops provide insights into root nodulation and disease resistanc.</title>
        <authorList>
            <person name="Jiang F."/>
        </authorList>
    </citation>
    <scope>NUCLEOTIDE SEQUENCE [LARGE SCALE GENOMIC DNA]</scope>
    <source>
        <strain evidence="2">JINMINGXINNONG_FW02</strain>
        <tissue evidence="2">Leaves</tissue>
    </source>
</reference>
<dbReference type="AlphaFoldDB" id="A0AAN9QT83"/>
<evidence type="ECO:0000313" key="3">
    <source>
        <dbReference type="Proteomes" id="UP001374584"/>
    </source>
</evidence>
<dbReference type="Proteomes" id="UP001374584">
    <property type="component" value="Unassembled WGS sequence"/>
</dbReference>
<evidence type="ECO:0000313" key="2">
    <source>
        <dbReference type="EMBL" id="KAK7345996.1"/>
    </source>
</evidence>
<gene>
    <name evidence="2" type="ORF">VNO80_20509</name>
</gene>
<sequence length="67" mass="7612">MACLSSCECGGLSTTNIVFYSYMICSCFRLVSTLIPFSPYIFFRLLHPSSSFKVKTCFLFDTSTEIR</sequence>
<evidence type="ECO:0000256" key="1">
    <source>
        <dbReference type="SAM" id="Phobius"/>
    </source>
</evidence>
<comment type="caution">
    <text evidence="2">The sequence shown here is derived from an EMBL/GenBank/DDBJ whole genome shotgun (WGS) entry which is preliminary data.</text>
</comment>
<keyword evidence="1" id="KW-0812">Transmembrane</keyword>
<proteinExistence type="predicted"/>
<keyword evidence="1" id="KW-1133">Transmembrane helix</keyword>